<dbReference type="InterPro" id="IPR006634">
    <property type="entry name" value="TLC-dom"/>
</dbReference>
<dbReference type="PANTHER" id="PTHR31766:SF2">
    <property type="entry name" value="GLABROUS1 ENHANCER-BINDING PROTEIN-LIKE 2"/>
    <property type="match status" value="1"/>
</dbReference>
<evidence type="ECO:0000256" key="5">
    <source>
        <dbReference type="PROSITE-ProRule" id="PRU00205"/>
    </source>
</evidence>
<dbReference type="SMART" id="SM00724">
    <property type="entry name" value="TLC"/>
    <property type="match status" value="1"/>
</dbReference>
<dbReference type="EMBL" id="GGEC01022599">
    <property type="protein sequence ID" value="MBX03083.1"/>
    <property type="molecule type" value="Transcribed_RNA"/>
</dbReference>
<keyword evidence="4 5" id="KW-0472">Membrane</keyword>
<proteinExistence type="predicted"/>
<feature type="transmembrane region" description="Helical" evidence="6">
    <location>
        <begin position="12"/>
        <end position="33"/>
    </location>
</feature>
<keyword evidence="3 6" id="KW-1133">Transmembrane helix</keyword>
<reference evidence="8" key="1">
    <citation type="submission" date="2018-02" db="EMBL/GenBank/DDBJ databases">
        <title>Rhizophora mucronata_Transcriptome.</title>
        <authorList>
            <person name="Meera S.P."/>
            <person name="Sreeshan A."/>
            <person name="Augustine A."/>
        </authorList>
    </citation>
    <scope>NUCLEOTIDE SEQUENCE</scope>
    <source>
        <tissue evidence="8">Leaf</tissue>
    </source>
</reference>
<dbReference type="PROSITE" id="PS50922">
    <property type="entry name" value="TLC"/>
    <property type="match status" value="1"/>
</dbReference>
<evidence type="ECO:0000256" key="2">
    <source>
        <dbReference type="ARBA" id="ARBA00022692"/>
    </source>
</evidence>
<dbReference type="GO" id="GO:0016020">
    <property type="term" value="C:membrane"/>
    <property type="evidence" value="ECO:0007669"/>
    <property type="project" value="UniProtKB-SubCell"/>
</dbReference>
<evidence type="ECO:0000256" key="3">
    <source>
        <dbReference type="ARBA" id="ARBA00022989"/>
    </source>
</evidence>
<dbReference type="Pfam" id="PF03798">
    <property type="entry name" value="TRAM_LAG1_CLN8"/>
    <property type="match status" value="1"/>
</dbReference>
<dbReference type="PANTHER" id="PTHR31766">
    <property type="entry name" value="GLABROUS1 ENHANCER-BINDING PROTEIN-LIKE 2"/>
    <property type="match status" value="1"/>
</dbReference>
<comment type="subcellular location">
    <subcellularLocation>
        <location evidence="1">Membrane</location>
        <topology evidence="1">Multi-pass membrane protein</topology>
    </subcellularLocation>
</comment>
<feature type="domain" description="TLC" evidence="7">
    <location>
        <begin position="40"/>
        <end position="243"/>
    </location>
</feature>
<evidence type="ECO:0000256" key="4">
    <source>
        <dbReference type="ARBA" id="ARBA00023136"/>
    </source>
</evidence>
<feature type="transmembrane region" description="Helical" evidence="6">
    <location>
        <begin position="177"/>
        <end position="199"/>
    </location>
</feature>
<evidence type="ECO:0000256" key="6">
    <source>
        <dbReference type="SAM" id="Phobius"/>
    </source>
</evidence>
<protein>
    <submittedName>
        <fullName evidence="8">Uncharacterized protein LOC105140167</fullName>
    </submittedName>
</protein>
<keyword evidence="2 5" id="KW-0812">Transmembrane</keyword>
<feature type="transmembrane region" description="Helical" evidence="6">
    <location>
        <begin position="108"/>
        <end position="128"/>
    </location>
</feature>
<sequence length="251" mass="28518">METQSSVQFQSIPSLPLFYLFFVLIYLTAYFIVFRNWSPKTRPEASSCLISIFHGTPAVFLASRAIFADPNCGFSSPNTRTQNSVIEFSIAYFLMDLVHYLIFYPGDVLFIGHHLATLFVFLTCRYLVNHGAYAILSLLVLAEVTSACQNAWTLASARRFDADFAARVHELLSPPFYAFYSVVRGCLGPYFVYQMGAFYMSGAADGVIPRWVWASWLLVVAMAICVSILWISNLWVQLYNEWCGKSHKKLR</sequence>
<evidence type="ECO:0000256" key="1">
    <source>
        <dbReference type="ARBA" id="ARBA00004141"/>
    </source>
</evidence>
<name>A0A2P2KBF8_RHIMU</name>
<feature type="transmembrane region" description="Helical" evidence="6">
    <location>
        <begin position="211"/>
        <end position="232"/>
    </location>
</feature>
<dbReference type="AlphaFoldDB" id="A0A2P2KBF8"/>
<accession>A0A2P2KBF8</accession>
<evidence type="ECO:0000313" key="8">
    <source>
        <dbReference type="EMBL" id="MBX03083.1"/>
    </source>
</evidence>
<organism evidence="8">
    <name type="scientific">Rhizophora mucronata</name>
    <name type="common">Asiatic mangrove</name>
    <dbReference type="NCBI Taxonomy" id="61149"/>
    <lineage>
        <taxon>Eukaryota</taxon>
        <taxon>Viridiplantae</taxon>
        <taxon>Streptophyta</taxon>
        <taxon>Embryophyta</taxon>
        <taxon>Tracheophyta</taxon>
        <taxon>Spermatophyta</taxon>
        <taxon>Magnoliopsida</taxon>
        <taxon>eudicotyledons</taxon>
        <taxon>Gunneridae</taxon>
        <taxon>Pentapetalae</taxon>
        <taxon>rosids</taxon>
        <taxon>fabids</taxon>
        <taxon>Malpighiales</taxon>
        <taxon>Rhizophoraceae</taxon>
        <taxon>Rhizophora</taxon>
    </lineage>
</organism>
<dbReference type="InterPro" id="IPR040327">
    <property type="entry name" value="At5g14285-like"/>
</dbReference>
<evidence type="ECO:0000259" key="7">
    <source>
        <dbReference type="PROSITE" id="PS50922"/>
    </source>
</evidence>